<protein>
    <submittedName>
        <fullName evidence="2">Uncharacterized protein</fullName>
    </submittedName>
</protein>
<comment type="caution">
    <text evidence="2">The sequence shown here is derived from an EMBL/GenBank/DDBJ whole genome shotgun (WGS) entry which is preliminary data.</text>
</comment>
<dbReference type="EMBL" id="JAEVLS010000008">
    <property type="protein sequence ID" value="MBM0108456.1"/>
    <property type="molecule type" value="Genomic_DNA"/>
</dbReference>
<keyword evidence="3" id="KW-1185">Reference proteome</keyword>
<evidence type="ECO:0000313" key="3">
    <source>
        <dbReference type="Proteomes" id="UP000661077"/>
    </source>
</evidence>
<proteinExistence type="predicted"/>
<evidence type="ECO:0000256" key="1">
    <source>
        <dbReference type="SAM" id="Phobius"/>
    </source>
</evidence>
<keyword evidence="1" id="KW-1133">Transmembrane helix</keyword>
<organism evidence="2 3">
    <name type="scientific">Steroidobacter gossypii</name>
    <dbReference type="NCBI Taxonomy" id="2805490"/>
    <lineage>
        <taxon>Bacteria</taxon>
        <taxon>Pseudomonadati</taxon>
        <taxon>Pseudomonadota</taxon>
        <taxon>Gammaproteobacteria</taxon>
        <taxon>Steroidobacterales</taxon>
        <taxon>Steroidobacteraceae</taxon>
        <taxon>Steroidobacter</taxon>
    </lineage>
</organism>
<accession>A0ABS1X5E8</accession>
<keyword evidence="1" id="KW-0472">Membrane</keyword>
<dbReference type="RefSeq" id="WP_203170616.1">
    <property type="nucleotide sequence ID" value="NZ_JAEVLS010000008.1"/>
</dbReference>
<sequence>MTPRSSGAAFTSHYLDMPLSLVLFRYLWPFWLFKDASRGDRLTRAAAYRHNRSMRIYLPGYLMKWTFSCVTAFAITSVFGSMSAQAAGSTGSLNVFAIIAAGWGIIFACSVCVLFVTSYIYLYLSRNDG</sequence>
<keyword evidence="1" id="KW-0812">Transmembrane</keyword>
<feature type="transmembrane region" description="Helical" evidence="1">
    <location>
        <begin position="95"/>
        <end position="124"/>
    </location>
</feature>
<feature type="transmembrane region" description="Helical" evidence="1">
    <location>
        <begin position="12"/>
        <end position="33"/>
    </location>
</feature>
<gene>
    <name evidence="2" type="ORF">JM946_27305</name>
</gene>
<name>A0ABS1X5E8_9GAMM</name>
<evidence type="ECO:0000313" key="2">
    <source>
        <dbReference type="EMBL" id="MBM0108456.1"/>
    </source>
</evidence>
<dbReference type="Proteomes" id="UP000661077">
    <property type="component" value="Unassembled WGS sequence"/>
</dbReference>
<reference evidence="2 3" key="1">
    <citation type="journal article" date="2021" name="Int. J. Syst. Evol. Microbiol.">
        <title>Steroidobacter gossypii sp. nov., isolated from soil of cotton cropping field.</title>
        <authorList>
            <person name="Huang R."/>
            <person name="Yang S."/>
            <person name="Zhen C."/>
            <person name="Liu W."/>
        </authorList>
    </citation>
    <scope>NUCLEOTIDE SEQUENCE [LARGE SCALE GENOMIC DNA]</scope>
    <source>
        <strain evidence="2 3">S1-65</strain>
    </source>
</reference>
<feature type="transmembrane region" description="Helical" evidence="1">
    <location>
        <begin position="54"/>
        <end position="75"/>
    </location>
</feature>